<reference evidence="2 3" key="1">
    <citation type="submission" date="2020-08" db="EMBL/GenBank/DDBJ databases">
        <title>Bridging the membrane lipid divide: bacteria of the FCB group superphylum have the potential to synthesize archaeal ether lipids.</title>
        <authorList>
            <person name="Villanueva L."/>
            <person name="Von Meijenfeldt F.A.B."/>
            <person name="Westbye A.B."/>
            <person name="Yadav S."/>
            <person name="Hopmans E.C."/>
            <person name="Dutilh B.E."/>
            <person name="Sinninghe Damste J.S."/>
        </authorList>
    </citation>
    <scope>NUCLEOTIDE SEQUENCE [LARGE SCALE GENOMIC DNA]</scope>
    <source>
        <strain evidence="2">NIOZ-UU100</strain>
    </source>
</reference>
<protein>
    <submittedName>
        <fullName evidence="2">Type II toxin-antitoxin system RelE/ParE family toxin</fullName>
    </submittedName>
</protein>
<gene>
    <name evidence="2" type="ORF">H8D24_00695</name>
</gene>
<evidence type="ECO:0000313" key="3">
    <source>
        <dbReference type="Proteomes" id="UP000654401"/>
    </source>
</evidence>
<comment type="caution">
    <text evidence="2">The sequence shown here is derived from an EMBL/GenBank/DDBJ whole genome shotgun (WGS) entry which is preliminary data.</text>
</comment>
<dbReference type="AlphaFoldDB" id="A0A8J6TPP7"/>
<accession>A0A8J6TPP7</accession>
<dbReference type="EMBL" id="JACNFK010000011">
    <property type="protein sequence ID" value="MBC8518911.1"/>
    <property type="molecule type" value="Genomic_DNA"/>
</dbReference>
<organism evidence="2 3">
    <name type="scientific">Candidatus Thiopontia autotrophica</name>
    <dbReference type="NCBI Taxonomy" id="2841688"/>
    <lineage>
        <taxon>Bacteria</taxon>
        <taxon>Pseudomonadati</taxon>
        <taxon>Pseudomonadota</taxon>
        <taxon>Gammaproteobacteria</taxon>
        <taxon>Candidatus Thiopontia</taxon>
    </lineage>
</organism>
<keyword evidence="1" id="KW-1277">Toxin-antitoxin system</keyword>
<dbReference type="InterPro" id="IPR035093">
    <property type="entry name" value="RelE/ParE_toxin_dom_sf"/>
</dbReference>
<dbReference type="Gene3D" id="3.30.2310.20">
    <property type="entry name" value="RelE-like"/>
    <property type="match status" value="1"/>
</dbReference>
<evidence type="ECO:0000313" key="2">
    <source>
        <dbReference type="EMBL" id="MBC8518911.1"/>
    </source>
</evidence>
<dbReference type="Pfam" id="PF05016">
    <property type="entry name" value="ParE_toxin"/>
    <property type="match status" value="1"/>
</dbReference>
<evidence type="ECO:0000256" key="1">
    <source>
        <dbReference type="ARBA" id="ARBA00022649"/>
    </source>
</evidence>
<proteinExistence type="predicted"/>
<sequence>MFLRSPVRIHPIQSHITIYTISDDGNVFIIRIRHGHEDWLE</sequence>
<dbReference type="Proteomes" id="UP000654401">
    <property type="component" value="Unassembled WGS sequence"/>
</dbReference>
<dbReference type="InterPro" id="IPR007712">
    <property type="entry name" value="RelE/ParE_toxin"/>
</dbReference>
<name>A0A8J6TPP7_9GAMM</name>